<dbReference type="InterPro" id="IPR004184">
    <property type="entry name" value="PFL_dom"/>
</dbReference>
<evidence type="ECO:0000256" key="2">
    <source>
        <dbReference type="ARBA" id="ARBA00023239"/>
    </source>
</evidence>
<organism evidence="6 7">
    <name type="scientific">Desulforamulus putei DSM 12395</name>
    <dbReference type="NCBI Taxonomy" id="1121429"/>
    <lineage>
        <taxon>Bacteria</taxon>
        <taxon>Bacillati</taxon>
        <taxon>Bacillota</taxon>
        <taxon>Clostridia</taxon>
        <taxon>Eubacteriales</taxon>
        <taxon>Peptococcaceae</taxon>
        <taxon>Desulforamulus</taxon>
    </lineage>
</organism>
<reference evidence="7" key="1">
    <citation type="submission" date="2016-11" db="EMBL/GenBank/DDBJ databases">
        <authorList>
            <person name="Varghese N."/>
            <person name="Submissions S."/>
        </authorList>
    </citation>
    <scope>NUCLEOTIDE SEQUENCE [LARGE SCALE GENOMIC DNA]</scope>
    <source>
        <strain evidence="7">DSM 12395</strain>
    </source>
</reference>
<dbReference type="GO" id="GO:0016740">
    <property type="term" value="F:transferase activity"/>
    <property type="evidence" value="ECO:0007669"/>
    <property type="project" value="UniProtKB-KW"/>
</dbReference>
<dbReference type="STRING" id="1121429.SAMN02745133_00278"/>
<evidence type="ECO:0000259" key="5">
    <source>
        <dbReference type="PROSITE" id="PS51554"/>
    </source>
</evidence>
<dbReference type="AlphaFoldDB" id="A0A1M4SXX4"/>
<dbReference type="InterPro" id="IPR050012">
    <property type="entry name" value="Glycl_HYPD"/>
</dbReference>
<dbReference type="NCBIfam" id="NF043068">
    <property type="entry name" value="glycl_HYPD"/>
    <property type="match status" value="1"/>
</dbReference>
<proteinExistence type="predicted"/>
<feature type="modified residue" description="Glycine radical" evidence="3">
    <location>
        <position position="765"/>
    </location>
</feature>
<dbReference type="Pfam" id="PF01228">
    <property type="entry name" value="Gly_radical"/>
    <property type="match status" value="1"/>
</dbReference>
<feature type="domain" description="PFL" evidence="5">
    <location>
        <begin position="7"/>
        <end position="663"/>
    </location>
</feature>
<dbReference type="InterPro" id="IPR001150">
    <property type="entry name" value="Gly_radical"/>
</dbReference>
<dbReference type="EMBL" id="FQUY01000001">
    <property type="protein sequence ID" value="SHE37086.1"/>
    <property type="molecule type" value="Genomic_DNA"/>
</dbReference>
<feature type="domain" description="Glycine radical" evidence="4">
    <location>
        <begin position="670"/>
        <end position="790"/>
    </location>
</feature>
<keyword evidence="6" id="KW-0808">Transferase</keyword>
<gene>
    <name evidence="6" type="ORF">SAMN02745133_00278</name>
</gene>
<dbReference type="NCBIfam" id="TIGR01774">
    <property type="entry name" value="PFL2-3"/>
    <property type="match status" value="1"/>
</dbReference>
<dbReference type="InterPro" id="IPR010098">
    <property type="entry name" value="PFL2/GDeHydtase_fam"/>
</dbReference>
<dbReference type="Pfam" id="PF02901">
    <property type="entry name" value="PFL-like"/>
    <property type="match status" value="1"/>
</dbReference>
<dbReference type="PANTHER" id="PTHR43641">
    <property type="entry name" value="FORMATE ACETYLTRANSFERASE 3-RELATED"/>
    <property type="match status" value="1"/>
</dbReference>
<dbReference type="RefSeq" id="WP_200798097.1">
    <property type="nucleotide sequence ID" value="NZ_FQUY01000001.1"/>
</dbReference>
<evidence type="ECO:0000313" key="7">
    <source>
        <dbReference type="Proteomes" id="UP000184148"/>
    </source>
</evidence>
<evidence type="ECO:0000256" key="3">
    <source>
        <dbReference type="PROSITE-ProRule" id="PRU00493"/>
    </source>
</evidence>
<dbReference type="InterPro" id="IPR051215">
    <property type="entry name" value="GRE"/>
</dbReference>
<keyword evidence="2" id="KW-0456">Lyase</keyword>
<dbReference type="GO" id="GO:0016835">
    <property type="term" value="F:carbon-oxygen lyase activity"/>
    <property type="evidence" value="ECO:0007669"/>
    <property type="project" value="InterPro"/>
</dbReference>
<dbReference type="PROSITE" id="PS51149">
    <property type="entry name" value="GLY_RADICAL_2"/>
    <property type="match status" value="1"/>
</dbReference>
<dbReference type="CDD" id="cd01677">
    <property type="entry name" value="PFL2_DhaB_BssA"/>
    <property type="match status" value="1"/>
</dbReference>
<dbReference type="GO" id="GO:0005829">
    <property type="term" value="C:cytosol"/>
    <property type="evidence" value="ECO:0007669"/>
    <property type="project" value="TreeGrafter"/>
</dbReference>
<evidence type="ECO:0000259" key="4">
    <source>
        <dbReference type="PROSITE" id="PS51149"/>
    </source>
</evidence>
<dbReference type="SUPFAM" id="SSF51998">
    <property type="entry name" value="PFL-like glycyl radical enzymes"/>
    <property type="match status" value="1"/>
</dbReference>
<evidence type="ECO:0000256" key="1">
    <source>
        <dbReference type="ARBA" id="ARBA00022818"/>
    </source>
</evidence>
<evidence type="ECO:0000313" key="6">
    <source>
        <dbReference type="EMBL" id="SHE37086.1"/>
    </source>
</evidence>
<accession>A0A1M4SXX4</accession>
<sequence>MERGMNERIRKLRHQSVTVEPRISMERAALVTEAYQKYAGTVEIPILRALTFKHIMENKTLCILDGELIVGEKGEGPQAAPTYPELCCHTLEDFEIMHKREKISFKVSEEAKRIQAEKIIPYWQERSLRKIIFNHMSPQWKDCYESGIFTEFMEQRAPGHTVADGKIYEKGFLDFKHDIQQAIDALDFLNDEEAYEKKVQLEAMKICCDAIMIYGQRYAKYARELAAKETDPRRQRELLAIAANCDVVPAHRPQTFAQAIQMYWFVHIGVTSELNNWDAFSPGRLDQHLYPFYKKEIEDGTLTEEQAKELLSCLWVKFNNQPAPPKVGITLKESGTYTDFANINSGGVKPDGSDGVNDVTYLILDVMDELKLLQPSSNVQISRKSPHKFVQRACEIARKGWGQPAMYNTDAIIQELLRAGKDIVDAREGGASGCVETGAFGKEAYILTGYFNLPKILELTLNNGFDKLTGKQLGLQTGYAADFQSYEELFEAFKKQINHFVDIKIAGNHIIEKIYATQMPCPFLSIIISDCIKKGKDYNAGGARYNTSYIQGVGIGTLADCLSSIKYNVFDKKRFTMQELLQALDANFVGYEHIRHLALNKTPKYGNDDDYADQLMIEAFNAFYDAVNGRKNRKGGVYRIDMLPTTCHVYFGSVTGATPNGRLAGKPLSEGISPEQGADRRGPTAVIKSAAKMDHLRTGGTLLNQKFNPSVVAGDEGLESMVSLVRTYFNMDGHHIQFNVIDRKTLLDAQQHPEEYKDLIVRVAGYSDYFHNLNKELQDEIIARTEHTCMR</sequence>
<dbReference type="PANTHER" id="PTHR43641:SF2">
    <property type="entry name" value="DEHYDRATASE YBIW-RELATED"/>
    <property type="match status" value="1"/>
</dbReference>
<name>A0A1M4SXX4_9FIRM</name>
<dbReference type="FunFam" id="3.20.70.20:FF:000008">
    <property type="entry name" value="Hypothetical formate acetyltransferase 3"/>
    <property type="match status" value="1"/>
</dbReference>
<dbReference type="Gene3D" id="3.20.70.20">
    <property type="match status" value="1"/>
</dbReference>
<dbReference type="PROSITE" id="PS51554">
    <property type="entry name" value="PFL"/>
    <property type="match status" value="1"/>
</dbReference>
<protein>
    <submittedName>
        <fullName evidence="6">Formate C-acetyltransferase</fullName>
    </submittedName>
</protein>
<dbReference type="Proteomes" id="UP000184148">
    <property type="component" value="Unassembled WGS sequence"/>
</dbReference>
<keyword evidence="1 3" id="KW-0556">Organic radical</keyword>
<keyword evidence="7" id="KW-1185">Reference proteome</keyword>